<comment type="caution">
    <text evidence="11">The sequence shown here is derived from an EMBL/GenBank/DDBJ whole genome shotgun (WGS) entry which is preliminary data.</text>
</comment>
<comment type="subunit">
    <text evidence="9">The complex comprises the extracytoplasmic solute receptor protein and the two transmembrane proteins.</text>
</comment>
<keyword evidence="2 9" id="KW-0813">Transport</keyword>
<keyword evidence="4 9" id="KW-0997">Cell inner membrane</keyword>
<dbReference type="Pfam" id="PF04290">
    <property type="entry name" value="DctQ"/>
    <property type="match status" value="1"/>
</dbReference>
<dbReference type="PANTHER" id="PTHR35011:SF11">
    <property type="entry name" value="TRAP TRANSPORTER SMALL PERMEASE PROTEIN"/>
    <property type="match status" value="1"/>
</dbReference>
<dbReference type="InterPro" id="IPR007387">
    <property type="entry name" value="TRAP_DctQ"/>
</dbReference>
<keyword evidence="3" id="KW-1003">Cell membrane</keyword>
<evidence type="ECO:0000256" key="8">
    <source>
        <dbReference type="ARBA" id="ARBA00038436"/>
    </source>
</evidence>
<feature type="transmembrane region" description="Helical" evidence="9">
    <location>
        <begin position="92"/>
        <end position="114"/>
    </location>
</feature>
<comment type="caution">
    <text evidence="9">Lacks conserved residue(s) required for the propagation of feature annotation.</text>
</comment>
<evidence type="ECO:0000256" key="1">
    <source>
        <dbReference type="ARBA" id="ARBA00004429"/>
    </source>
</evidence>
<evidence type="ECO:0000259" key="10">
    <source>
        <dbReference type="Pfam" id="PF04290"/>
    </source>
</evidence>
<gene>
    <name evidence="11" type="ORF">DFH01_17860</name>
</gene>
<sequence>MNVMPLQVTVAATVVAVGVALWAGREQGRGGGPRSAVRRAVLALDRVSTGVASILACIALAVAVSAGAWQVFSRFATETPSPWSEALVRISLIWMCYLGVAVALRAGALVSIDVAHRYSRGAVRRAVEAATLAFVLSFMGVMFWFGWAMTERVQFQTIAGLEFSMAYAYAAIPLGAVFAMVGATAHFLDRRAEELENAV</sequence>
<evidence type="ECO:0000256" key="7">
    <source>
        <dbReference type="ARBA" id="ARBA00023136"/>
    </source>
</evidence>
<dbReference type="GO" id="GO:0022857">
    <property type="term" value="F:transmembrane transporter activity"/>
    <property type="evidence" value="ECO:0007669"/>
    <property type="project" value="UniProtKB-UniRule"/>
</dbReference>
<keyword evidence="12" id="KW-1185">Reference proteome</keyword>
<keyword evidence="5 9" id="KW-0812">Transmembrane</keyword>
<evidence type="ECO:0000313" key="12">
    <source>
        <dbReference type="Proteomes" id="UP000245765"/>
    </source>
</evidence>
<comment type="function">
    <text evidence="9">Part of the tripartite ATP-independent periplasmic (TRAP) transport system.</text>
</comment>
<feature type="transmembrane region" description="Helical" evidence="9">
    <location>
        <begin position="126"/>
        <end position="147"/>
    </location>
</feature>
<comment type="similarity">
    <text evidence="8 9">Belongs to the TRAP transporter small permease family.</text>
</comment>
<evidence type="ECO:0000256" key="2">
    <source>
        <dbReference type="ARBA" id="ARBA00022448"/>
    </source>
</evidence>
<keyword evidence="7 9" id="KW-0472">Membrane</keyword>
<dbReference type="OrthoDB" id="4964541at2"/>
<protein>
    <recommendedName>
        <fullName evidence="9">TRAP transporter small permease protein</fullName>
    </recommendedName>
</protein>
<evidence type="ECO:0000256" key="9">
    <source>
        <dbReference type="RuleBase" id="RU369079"/>
    </source>
</evidence>
<evidence type="ECO:0000256" key="3">
    <source>
        <dbReference type="ARBA" id="ARBA00022475"/>
    </source>
</evidence>
<accession>A0A317FEK4</accession>
<evidence type="ECO:0000256" key="5">
    <source>
        <dbReference type="ARBA" id="ARBA00022692"/>
    </source>
</evidence>
<dbReference type="AlphaFoldDB" id="A0A317FEK4"/>
<name>A0A317FEK4_9PROT</name>
<feature type="transmembrane region" description="Helical" evidence="9">
    <location>
        <begin position="6"/>
        <end position="24"/>
    </location>
</feature>
<dbReference type="Proteomes" id="UP000245765">
    <property type="component" value="Unassembled WGS sequence"/>
</dbReference>
<feature type="transmembrane region" description="Helical" evidence="9">
    <location>
        <begin position="47"/>
        <end position="72"/>
    </location>
</feature>
<dbReference type="GO" id="GO:0005886">
    <property type="term" value="C:plasma membrane"/>
    <property type="evidence" value="ECO:0007669"/>
    <property type="project" value="UniProtKB-SubCell"/>
</dbReference>
<evidence type="ECO:0000313" key="11">
    <source>
        <dbReference type="EMBL" id="PWS36006.1"/>
    </source>
</evidence>
<comment type="subcellular location">
    <subcellularLocation>
        <location evidence="1 9">Cell inner membrane</location>
        <topology evidence="1 9">Multi-pass membrane protein</topology>
    </subcellularLocation>
</comment>
<evidence type="ECO:0000256" key="4">
    <source>
        <dbReference type="ARBA" id="ARBA00022519"/>
    </source>
</evidence>
<keyword evidence="6 9" id="KW-1133">Transmembrane helix</keyword>
<evidence type="ECO:0000256" key="6">
    <source>
        <dbReference type="ARBA" id="ARBA00022989"/>
    </source>
</evidence>
<organism evidence="11 12">
    <name type="scientific">Falsiroseomonas bella</name>
    <dbReference type="NCBI Taxonomy" id="2184016"/>
    <lineage>
        <taxon>Bacteria</taxon>
        <taxon>Pseudomonadati</taxon>
        <taxon>Pseudomonadota</taxon>
        <taxon>Alphaproteobacteria</taxon>
        <taxon>Acetobacterales</taxon>
        <taxon>Roseomonadaceae</taxon>
        <taxon>Falsiroseomonas</taxon>
    </lineage>
</organism>
<dbReference type="PANTHER" id="PTHR35011">
    <property type="entry name" value="2,3-DIKETO-L-GULONATE TRAP TRANSPORTER SMALL PERMEASE PROTEIN YIAM"/>
    <property type="match status" value="1"/>
</dbReference>
<dbReference type="InterPro" id="IPR055348">
    <property type="entry name" value="DctQ"/>
</dbReference>
<feature type="domain" description="Tripartite ATP-independent periplasmic transporters DctQ component" evidence="10">
    <location>
        <begin position="68"/>
        <end position="190"/>
    </location>
</feature>
<reference evidence="12" key="1">
    <citation type="submission" date="2018-05" db="EMBL/GenBank/DDBJ databases">
        <authorList>
            <person name="Du Z."/>
            <person name="Wang X."/>
        </authorList>
    </citation>
    <scope>NUCLEOTIDE SEQUENCE [LARGE SCALE GENOMIC DNA]</scope>
    <source>
        <strain evidence="12">CQN31</strain>
    </source>
</reference>
<dbReference type="GO" id="GO:0015740">
    <property type="term" value="P:C4-dicarboxylate transport"/>
    <property type="evidence" value="ECO:0007669"/>
    <property type="project" value="TreeGrafter"/>
</dbReference>
<dbReference type="EMBL" id="QGNA01000004">
    <property type="protein sequence ID" value="PWS36006.1"/>
    <property type="molecule type" value="Genomic_DNA"/>
</dbReference>
<feature type="transmembrane region" description="Helical" evidence="9">
    <location>
        <begin position="167"/>
        <end position="188"/>
    </location>
</feature>
<proteinExistence type="inferred from homology"/>